<accession>A0ABR3WKI4</accession>
<feature type="transmembrane region" description="Helical" evidence="8">
    <location>
        <begin position="351"/>
        <end position="374"/>
    </location>
</feature>
<evidence type="ECO:0000256" key="3">
    <source>
        <dbReference type="ARBA" id="ARBA00022448"/>
    </source>
</evidence>
<evidence type="ECO:0000256" key="4">
    <source>
        <dbReference type="ARBA" id="ARBA00022692"/>
    </source>
</evidence>
<dbReference type="InterPro" id="IPR005828">
    <property type="entry name" value="MFS_sugar_transport-like"/>
</dbReference>
<dbReference type="InterPro" id="IPR003663">
    <property type="entry name" value="Sugar/inositol_transpt"/>
</dbReference>
<dbReference type="PROSITE" id="PS00216">
    <property type="entry name" value="SUGAR_TRANSPORT_1"/>
    <property type="match status" value="2"/>
</dbReference>
<feature type="transmembrane region" description="Helical" evidence="8">
    <location>
        <begin position="448"/>
        <end position="469"/>
    </location>
</feature>
<dbReference type="InterPro" id="IPR005829">
    <property type="entry name" value="Sugar_transporter_CS"/>
</dbReference>
<dbReference type="InterPro" id="IPR036259">
    <property type="entry name" value="MFS_trans_sf"/>
</dbReference>
<feature type="transmembrane region" description="Helical" evidence="8">
    <location>
        <begin position="163"/>
        <end position="183"/>
    </location>
</feature>
<name>A0ABR3WKI4_9PEZI</name>
<evidence type="ECO:0000256" key="8">
    <source>
        <dbReference type="SAM" id="Phobius"/>
    </source>
</evidence>
<evidence type="ECO:0000313" key="11">
    <source>
        <dbReference type="Proteomes" id="UP001583177"/>
    </source>
</evidence>
<sequence>MANSPTVTAEPGLLDRIGTPTLPWWEDGGLRKLIFWQTCILAAQMTVGYDEVIVGSFQALQPWQDAMGNPSSEILGLITCIIFVGGFVGALFAAAPADRYGRRCAIQIGSFLGVVGSLMQAASPNRSVFIGGRAVLGVGLSFTTTAGPNLLNELAHPRLRGRMASMFNVLWYLGSIIASWLTFGTGHLSTSWSWRIPSIVQAIFPFLLMIATIFIPESPRWLCSKGRQKEARDFLVKYHANGDQNGPTVELEMHEIVTALNLEEQSKMDTWSNLLKSKANRRRLGIILSVSVFTLWSGQGVISYYFSPILTSVGITGTTKQTGINGGMAIWNLICSVVGAFLADRMGRRKLWLTSFIGMILANIPLTITSAVYANHGSQAAAYGTVVFLFLYSAAFNLACNPLLYCYTPEILPYSIRSKGLALQVLSGQVMLTVNQYVNPIALDRIGYYYFIFYLGILFLGLAVIYFTFPETKGYTLEELGMLFDDDFDVRPAILHGVDVENAGHIAEGDTKKDTVKVIES</sequence>
<dbReference type="InterPro" id="IPR050360">
    <property type="entry name" value="MFS_Sugar_Transporters"/>
</dbReference>
<feature type="domain" description="Major facilitator superfamily (MFS) profile" evidence="9">
    <location>
        <begin position="36"/>
        <end position="473"/>
    </location>
</feature>
<dbReference type="Pfam" id="PF00083">
    <property type="entry name" value="Sugar_tr"/>
    <property type="match status" value="1"/>
</dbReference>
<proteinExistence type="inferred from homology"/>
<dbReference type="PANTHER" id="PTHR48022">
    <property type="entry name" value="PLASTIDIC GLUCOSE TRANSPORTER 4"/>
    <property type="match status" value="1"/>
</dbReference>
<gene>
    <name evidence="10" type="ORF">Daus18300_008043</name>
</gene>
<dbReference type="SUPFAM" id="SSF103473">
    <property type="entry name" value="MFS general substrate transporter"/>
    <property type="match status" value="1"/>
</dbReference>
<evidence type="ECO:0000256" key="6">
    <source>
        <dbReference type="ARBA" id="ARBA00023136"/>
    </source>
</evidence>
<dbReference type="PANTHER" id="PTHR48022:SF64">
    <property type="entry name" value="MAJOR FACILITATOR SUPERFAMILY (MFS) PROFILE DOMAIN-CONTAINING PROTEIN"/>
    <property type="match status" value="1"/>
</dbReference>
<keyword evidence="3 7" id="KW-0813">Transport</keyword>
<dbReference type="Gene3D" id="1.20.1250.20">
    <property type="entry name" value="MFS general substrate transporter like domains"/>
    <property type="match status" value="1"/>
</dbReference>
<comment type="similarity">
    <text evidence="2 7">Belongs to the major facilitator superfamily. Sugar transporter (TC 2.A.1.1) family.</text>
</comment>
<dbReference type="EMBL" id="JAWRVE010000073">
    <property type="protein sequence ID" value="KAL1863894.1"/>
    <property type="molecule type" value="Genomic_DNA"/>
</dbReference>
<reference evidence="10 11" key="1">
    <citation type="journal article" date="2024" name="IMA Fungus">
        <title>IMA Genome - F19 : A genome assembly and annotation guide to empower mycologists, including annotated draft genome sequences of Ceratocystis pirilliformis, Diaporthe australafricana, Fusarium ophioides, Paecilomyces lecythidis, and Sporothrix stenoceras.</title>
        <authorList>
            <person name="Aylward J."/>
            <person name="Wilson A.M."/>
            <person name="Visagie C.M."/>
            <person name="Spraker J."/>
            <person name="Barnes I."/>
            <person name="Buitendag C."/>
            <person name="Ceriani C."/>
            <person name="Del Mar Angel L."/>
            <person name="du Plessis D."/>
            <person name="Fuchs T."/>
            <person name="Gasser K."/>
            <person name="Kramer D."/>
            <person name="Li W."/>
            <person name="Munsamy K."/>
            <person name="Piso A."/>
            <person name="Price J.L."/>
            <person name="Sonnekus B."/>
            <person name="Thomas C."/>
            <person name="van der Nest A."/>
            <person name="van Dijk A."/>
            <person name="van Heerden A."/>
            <person name="van Vuuren N."/>
            <person name="Yilmaz N."/>
            <person name="Duong T.A."/>
            <person name="van der Merwe N.A."/>
            <person name="Wingfield M.J."/>
            <person name="Wingfield B.D."/>
        </authorList>
    </citation>
    <scope>NUCLEOTIDE SEQUENCE [LARGE SCALE GENOMIC DNA]</scope>
    <source>
        <strain evidence="10 11">CMW 18300</strain>
    </source>
</reference>
<evidence type="ECO:0000313" key="10">
    <source>
        <dbReference type="EMBL" id="KAL1863894.1"/>
    </source>
</evidence>
<keyword evidence="6 8" id="KW-0472">Membrane</keyword>
<dbReference type="Proteomes" id="UP001583177">
    <property type="component" value="Unassembled WGS sequence"/>
</dbReference>
<keyword evidence="4 8" id="KW-0812">Transmembrane</keyword>
<comment type="caution">
    <text evidence="10">The sequence shown here is derived from an EMBL/GenBank/DDBJ whole genome shotgun (WGS) entry which is preliminary data.</text>
</comment>
<dbReference type="PRINTS" id="PR00171">
    <property type="entry name" value="SUGRTRNSPORT"/>
</dbReference>
<evidence type="ECO:0000256" key="5">
    <source>
        <dbReference type="ARBA" id="ARBA00022989"/>
    </source>
</evidence>
<organism evidence="10 11">
    <name type="scientific">Diaporthe australafricana</name>
    <dbReference type="NCBI Taxonomy" id="127596"/>
    <lineage>
        <taxon>Eukaryota</taxon>
        <taxon>Fungi</taxon>
        <taxon>Dikarya</taxon>
        <taxon>Ascomycota</taxon>
        <taxon>Pezizomycotina</taxon>
        <taxon>Sordariomycetes</taxon>
        <taxon>Sordariomycetidae</taxon>
        <taxon>Diaporthales</taxon>
        <taxon>Diaporthaceae</taxon>
        <taxon>Diaporthe</taxon>
    </lineage>
</organism>
<keyword evidence="5 8" id="KW-1133">Transmembrane helix</keyword>
<feature type="transmembrane region" description="Helical" evidence="8">
    <location>
        <begin position="380"/>
        <end position="400"/>
    </location>
</feature>
<keyword evidence="11" id="KW-1185">Reference proteome</keyword>
<feature type="transmembrane region" description="Helical" evidence="8">
    <location>
        <begin position="326"/>
        <end position="344"/>
    </location>
</feature>
<comment type="subcellular location">
    <subcellularLocation>
        <location evidence="1">Membrane</location>
        <topology evidence="1">Multi-pass membrane protein</topology>
    </subcellularLocation>
</comment>
<feature type="transmembrane region" description="Helical" evidence="8">
    <location>
        <begin position="74"/>
        <end position="97"/>
    </location>
</feature>
<dbReference type="PROSITE" id="PS50850">
    <property type="entry name" value="MFS"/>
    <property type="match status" value="1"/>
</dbReference>
<protein>
    <recommendedName>
        <fullName evidence="9">Major facilitator superfamily (MFS) profile domain-containing protein</fullName>
    </recommendedName>
</protein>
<evidence type="ECO:0000256" key="1">
    <source>
        <dbReference type="ARBA" id="ARBA00004141"/>
    </source>
</evidence>
<feature type="transmembrane region" description="Helical" evidence="8">
    <location>
        <begin position="195"/>
        <end position="215"/>
    </location>
</feature>
<dbReference type="InterPro" id="IPR020846">
    <property type="entry name" value="MFS_dom"/>
</dbReference>
<feature type="transmembrane region" description="Helical" evidence="8">
    <location>
        <begin position="284"/>
        <end position="306"/>
    </location>
</feature>
<evidence type="ECO:0000259" key="9">
    <source>
        <dbReference type="PROSITE" id="PS50850"/>
    </source>
</evidence>
<evidence type="ECO:0000256" key="2">
    <source>
        <dbReference type="ARBA" id="ARBA00010992"/>
    </source>
</evidence>
<evidence type="ECO:0000256" key="7">
    <source>
        <dbReference type="RuleBase" id="RU003346"/>
    </source>
</evidence>
<dbReference type="NCBIfam" id="TIGR00879">
    <property type="entry name" value="SP"/>
    <property type="match status" value="1"/>
</dbReference>